<dbReference type="AlphaFoldDB" id="A0A9P5CRN7"/>
<evidence type="ECO:0000256" key="1">
    <source>
        <dbReference type="SAM" id="MobiDB-lite"/>
    </source>
</evidence>
<reference evidence="2" key="1">
    <citation type="journal article" date="2020" name="Phytopathology">
        <title>Genome sequence of the chestnut blight fungus Cryphonectria parasitica EP155: A fundamental resource for an archetypical invasive plant pathogen.</title>
        <authorList>
            <person name="Crouch J.A."/>
            <person name="Dawe A."/>
            <person name="Aerts A."/>
            <person name="Barry K."/>
            <person name="Churchill A.C.L."/>
            <person name="Grimwood J."/>
            <person name="Hillman B."/>
            <person name="Milgroom M.G."/>
            <person name="Pangilinan J."/>
            <person name="Smith M."/>
            <person name="Salamov A."/>
            <person name="Schmutz J."/>
            <person name="Yadav J."/>
            <person name="Grigoriev I.V."/>
            <person name="Nuss D."/>
        </authorList>
    </citation>
    <scope>NUCLEOTIDE SEQUENCE</scope>
    <source>
        <strain evidence="2">EP155</strain>
    </source>
</reference>
<accession>A0A9P5CRN7</accession>
<proteinExistence type="predicted"/>
<name>A0A9P5CRN7_CRYP1</name>
<comment type="caution">
    <text evidence="2">The sequence shown here is derived from an EMBL/GenBank/DDBJ whole genome shotgun (WGS) entry which is preliminary data.</text>
</comment>
<dbReference type="RefSeq" id="XP_040778678.1">
    <property type="nucleotide sequence ID" value="XM_040921350.1"/>
</dbReference>
<gene>
    <name evidence="2" type="ORF">M406DRAFT_338432</name>
</gene>
<dbReference type="GeneID" id="63838479"/>
<feature type="compositionally biased region" description="Polar residues" evidence="1">
    <location>
        <begin position="1"/>
        <end position="22"/>
    </location>
</feature>
<protein>
    <submittedName>
        <fullName evidence="2">Uncharacterized protein</fullName>
    </submittedName>
</protein>
<feature type="region of interest" description="Disordered" evidence="1">
    <location>
        <begin position="1"/>
        <end position="56"/>
    </location>
</feature>
<evidence type="ECO:0000313" key="3">
    <source>
        <dbReference type="Proteomes" id="UP000803844"/>
    </source>
</evidence>
<sequence length="56" mass="5920">MNSTRRAQSKNQPSDAIANQTGPVKVIEQGNASVVEGTPPTPRVESEVLGEEWDGG</sequence>
<evidence type="ECO:0000313" key="2">
    <source>
        <dbReference type="EMBL" id="KAF3767717.1"/>
    </source>
</evidence>
<organism evidence="2 3">
    <name type="scientific">Cryphonectria parasitica (strain ATCC 38755 / EP155)</name>
    <dbReference type="NCBI Taxonomy" id="660469"/>
    <lineage>
        <taxon>Eukaryota</taxon>
        <taxon>Fungi</taxon>
        <taxon>Dikarya</taxon>
        <taxon>Ascomycota</taxon>
        <taxon>Pezizomycotina</taxon>
        <taxon>Sordariomycetes</taxon>
        <taxon>Sordariomycetidae</taxon>
        <taxon>Diaporthales</taxon>
        <taxon>Cryphonectriaceae</taxon>
        <taxon>Cryphonectria-Endothia species complex</taxon>
        <taxon>Cryphonectria</taxon>
    </lineage>
</organism>
<dbReference type="Proteomes" id="UP000803844">
    <property type="component" value="Unassembled WGS sequence"/>
</dbReference>
<dbReference type="EMBL" id="MU032346">
    <property type="protein sequence ID" value="KAF3767717.1"/>
    <property type="molecule type" value="Genomic_DNA"/>
</dbReference>
<keyword evidence="3" id="KW-1185">Reference proteome</keyword>